<evidence type="ECO:0000313" key="7">
    <source>
        <dbReference type="Proteomes" id="UP000195208"/>
    </source>
</evidence>
<keyword evidence="2" id="KW-0238">DNA-binding</keyword>
<dbReference type="Proteomes" id="UP000195208">
    <property type="component" value="Unassembled WGS sequence"/>
</dbReference>
<evidence type="ECO:0000256" key="2">
    <source>
        <dbReference type="ARBA" id="ARBA00023125"/>
    </source>
</evidence>
<reference evidence="5" key="2">
    <citation type="submission" date="2019-11" db="EMBL/GenBank/DDBJ databases">
        <title>Whole genome comparisons of Staphylococcus agnetis isolates from cattle and chickens.</title>
        <authorList>
            <person name="Rhoads D."/>
            <person name="Shwani A."/>
            <person name="Adkins P."/>
            <person name="Calcutt M."/>
            <person name="Middleton J."/>
        </authorList>
    </citation>
    <scope>NUCLEOTIDE SEQUENCE</scope>
    <source>
        <strain evidence="5">1387</strain>
    </source>
</reference>
<dbReference type="SMART" id="SM00342">
    <property type="entry name" value="HTH_ARAC"/>
    <property type="match status" value="1"/>
</dbReference>
<evidence type="ECO:0000313" key="8">
    <source>
        <dbReference type="Proteomes" id="UP000646308"/>
    </source>
</evidence>
<dbReference type="KEGG" id="sagq:EP23_07435"/>
<dbReference type="Pfam" id="PF12833">
    <property type="entry name" value="HTH_18"/>
    <property type="match status" value="1"/>
</dbReference>
<evidence type="ECO:0000313" key="5">
    <source>
        <dbReference type="EMBL" id="NJI02655.1"/>
    </source>
</evidence>
<accession>A0A2T4MI34</accession>
<sequence length="274" mass="31998">MQLLWKLFKKNHFEANIDECGIEIGTPNVSYQYTVVKPAVLHIIMSGTGTFTHQHTSYELKAGDMFLLREGMRVHYEASTDDPWTYHWVGFSGNLAMDYLKRTTLIDCPVVLNQDTSKLSKLMYQICERAITYETTASDDIHHLSDLYKLLFLLTQLSPKPFESHPNEIYSSVQAAVNYMNQHYMHTISIDDVAQHAKVSRSYLYKLFMKWMDQSPQQYLVYLRLYHASSMLKTTSKPIQEIAQNVGYNDPLLFSKAFRKHFDMPPSTYRKMYK</sequence>
<gene>
    <name evidence="6" type="ORF">B9M88_02455</name>
    <name evidence="5" type="ORF">GLV84_07435</name>
</gene>
<evidence type="ECO:0000256" key="1">
    <source>
        <dbReference type="ARBA" id="ARBA00023015"/>
    </source>
</evidence>
<dbReference type="EMBL" id="NEFX01000003">
    <property type="protein sequence ID" value="OTW31958.1"/>
    <property type="molecule type" value="Genomic_DNA"/>
</dbReference>
<dbReference type="CDD" id="cd06986">
    <property type="entry name" value="cupin_MmsR-like_N"/>
    <property type="match status" value="1"/>
</dbReference>
<comment type="caution">
    <text evidence="5">The sequence shown here is derived from an EMBL/GenBank/DDBJ whole genome shotgun (WGS) entry which is preliminary data.</text>
</comment>
<dbReference type="EMBL" id="WMFL01000079">
    <property type="protein sequence ID" value="NJI02655.1"/>
    <property type="molecule type" value="Genomic_DNA"/>
</dbReference>
<keyword evidence="1" id="KW-0805">Transcription regulation</keyword>
<dbReference type="InterPro" id="IPR003313">
    <property type="entry name" value="AraC-bd"/>
</dbReference>
<dbReference type="PROSITE" id="PS01124">
    <property type="entry name" value="HTH_ARAC_FAMILY_2"/>
    <property type="match status" value="1"/>
</dbReference>
<dbReference type="InterPro" id="IPR018062">
    <property type="entry name" value="HTH_AraC-typ_CS"/>
</dbReference>
<proteinExistence type="predicted"/>
<dbReference type="GO" id="GO:0043565">
    <property type="term" value="F:sequence-specific DNA binding"/>
    <property type="evidence" value="ECO:0007669"/>
    <property type="project" value="InterPro"/>
</dbReference>
<dbReference type="OrthoDB" id="9813413at2"/>
<dbReference type="GeneID" id="57692412"/>
<organism evidence="5 8">
    <name type="scientific">Staphylococcus agnetis</name>
    <dbReference type="NCBI Taxonomy" id="985762"/>
    <lineage>
        <taxon>Bacteria</taxon>
        <taxon>Bacillati</taxon>
        <taxon>Bacillota</taxon>
        <taxon>Bacilli</taxon>
        <taxon>Bacillales</taxon>
        <taxon>Staphylococcaceae</taxon>
        <taxon>Staphylococcus</taxon>
    </lineage>
</organism>
<name>A0A2T4MI34_9STAP</name>
<dbReference type="RefSeq" id="WP_060551691.1">
    <property type="nucleotide sequence ID" value="NZ_CP009623.1"/>
</dbReference>
<evidence type="ECO:0000313" key="6">
    <source>
        <dbReference type="EMBL" id="OTW31958.1"/>
    </source>
</evidence>
<dbReference type="Proteomes" id="UP000646308">
    <property type="component" value="Unassembled WGS sequence"/>
</dbReference>
<evidence type="ECO:0000256" key="3">
    <source>
        <dbReference type="ARBA" id="ARBA00023163"/>
    </source>
</evidence>
<dbReference type="Gene3D" id="2.60.120.280">
    <property type="entry name" value="Regulatory protein AraC"/>
    <property type="match status" value="1"/>
</dbReference>
<dbReference type="PANTHER" id="PTHR43280:SF30">
    <property type="entry name" value="MMSAB OPERON REGULATORY PROTEIN"/>
    <property type="match status" value="1"/>
</dbReference>
<dbReference type="SUPFAM" id="SSF46689">
    <property type="entry name" value="Homeodomain-like"/>
    <property type="match status" value="2"/>
</dbReference>
<dbReference type="InterPro" id="IPR018060">
    <property type="entry name" value="HTH_AraC"/>
</dbReference>
<dbReference type="Gene3D" id="1.10.10.60">
    <property type="entry name" value="Homeodomain-like"/>
    <property type="match status" value="2"/>
</dbReference>
<dbReference type="PRINTS" id="PR00032">
    <property type="entry name" value="HTHARAC"/>
</dbReference>
<reference evidence="6 7" key="1">
    <citation type="submission" date="2017-04" db="EMBL/GenBank/DDBJ databases">
        <title>Staphylococcus agnetis, a potential pathogen in the broiler production.</title>
        <authorList>
            <person name="Poulsen L."/>
        </authorList>
    </citation>
    <scope>NUCLEOTIDE SEQUENCE [LARGE SCALE GENOMIC DNA]</scope>
    <source>
        <strain evidence="6 7">723_310714_2_2_spleen</strain>
    </source>
</reference>
<feature type="domain" description="HTH araC/xylS-type" evidence="4">
    <location>
        <begin position="174"/>
        <end position="272"/>
    </location>
</feature>
<dbReference type="PANTHER" id="PTHR43280">
    <property type="entry name" value="ARAC-FAMILY TRANSCRIPTIONAL REGULATOR"/>
    <property type="match status" value="1"/>
</dbReference>
<dbReference type="InterPro" id="IPR009057">
    <property type="entry name" value="Homeodomain-like_sf"/>
</dbReference>
<keyword evidence="3" id="KW-0804">Transcription</keyword>
<keyword evidence="7" id="KW-1185">Reference proteome</keyword>
<dbReference type="SUPFAM" id="SSF51215">
    <property type="entry name" value="Regulatory protein AraC"/>
    <property type="match status" value="1"/>
</dbReference>
<dbReference type="AlphaFoldDB" id="A0A2T4MI34"/>
<dbReference type="PROSITE" id="PS00041">
    <property type="entry name" value="HTH_ARAC_FAMILY_1"/>
    <property type="match status" value="1"/>
</dbReference>
<protein>
    <submittedName>
        <fullName evidence="6">AraC family transcriptional regulator</fullName>
    </submittedName>
    <submittedName>
        <fullName evidence="5">Helix-turn-helix domain-containing protein</fullName>
    </submittedName>
</protein>
<dbReference type="InterPro" id="IPR020449">
    <property type="entry name" value="Tscrpt_reg_AraC-type_HTH"/>
</dbReference>
<dbReference type="GO" id="GO:0003700">
    <property type="term" value="F:DNA-binding transcription factor activity"/>
    <property type="evidence" value="ECO:0007669"/>
    <property type="project" value="InterPro"/>
</dbReference>
<dbReference type="Pfam" id="PF02311">
    <property type="entry name" value="AraC_binding"/>
    <property type="match status" value="1"/>
</dbReference>
<dbReference type="InterPro" id="IPR037923">
    <property type="entry name" value="HTH-like"/>
</dbReference>
<evidence type="ECO:0000259" key="4">
    <source>
        <dbReference type="PROSITE" id="PS01124"/>
    </source>
</evidence>